<feature type="domain" description="BRCT" evidence="12">
    <location>
        <begin position="633"/>
        <end position="707"/>
    </location>
</feature>
<dbReference type="GO" id="GO:0003677">
    <property type="term" value="F:DNA binding"/>
    <property type="evidence" value="ECO:0007669"/>
    <property type="project" value="InterPro"/>
</dbReference>
<evidence type="ECO:0000256" key="5">
    <source>
        <dbReference type="ARBA" id="ARBA00022763"/>
    </source>
</evidence>
<dbReference type="HAMAP" id="MF_01588">
    <property type="entry name" value="DNA_ligase_A"/>
    <property type="match status" value="1"/>
</dbReference>
<dbReference type="EC" id="6.5.1.2" evidence="11"/>
<dbReference type="InterPro" id="IPR010994">
    <property type="entry name" value="RuvA_2-like"/>
</dbReference>
<comment type="cofactor">
    <cofactor evidence="11">
        <name>Mg(2+)</name>
        <dbReference type="ChEBI" id="CHEBI:18420"/>
    </cofactor>
    <cofactor evidence="11">
        <name>Mn(2+)</name>
        <dbReference type="ChEBI" id="CHEBI:29035"/>
    </cofactor>
</comment>
<evidence type="ECO:0000256" key="7">
    <source>
        <dbReference type="ARBA" id="ARBA00022842"/>
    </source>
</evidence>
<feature type="binding site" evidence="11">
    <location>
        <position position="161"/>
    </location>
    <ligand>
        <name>NAD(+)</name>
        <dbReference type="ChEBI" id="CHEBI:57540"/>
    </ligand>
</feature>
<dbReference type="GO" id="GO:0046872">
    <property type="term" value="F:metal ion binding"/>
    <property type="evidence" value="ECO:0007669"/>
    <property type="project" value="UniProtKB-KW"/>
</dbReference>
<dbReference type="InterPro" id="IPR012340">
    <property type="entry name" value="NA-bd_OB-fold"/>
</dbReference>
<evidence type="ECO:0000256" key="2">
    <source>
        <dbReference type="ARBA" id="ARBA00022598"/>
    </source>
</evidence>
<keyword evidence="4 11" id="KW-0479">Metal-binding</keyword>
<dbReference type="OrthoDB" id="9759736at2"/>
<keyword evidence="14" id="KW-1185">Reference proteome</keyword>
<dbReference type="GO" id="GO:0006260">
    <property type="term" value="P:DNA replication"/>
    <property type="evidence" value="ECO:0007669"/>
    <property type="project" value="UniProtKB-KW"/>
</dbReference>
<dbReference type="GO" id="GO:0005829">
    <property type="term" value="C:cytosol"/>
    <property type="evidence" value="ECO:0007669"/>
    <property type="project" value="TreeGrafter"/>
</dbReference>
<keyword evidence="7 11" id="KW-0460">Magnesium</keyword>
<evidence type="ECO:0000256" key="1">
    <source>
        <dbReference type="ARBA" id="ARBA00004067"/>
    </source>
</evidence>
<organism evidence="13 14">
    <name type="scientific">Neolewinella marina</name>
    <dbReference type="NCBI Taxonomy" id="438751"/>
    <lineage>
        <taxon>Bacteria</taxon>
        <taxon>Pseudomonadati</taxon>
        <taxon>Bacteroidota</taxon>
        <taxon>Saprospiria</taxon>
        <taxon>Saprospirales</taxon>
        <taxon>Lewinellaceae</taxon>
        <taxon>Neolewinella</taxon>
    </lineage>
</organism>
<keyword evidence="3 11" id="KW-0235">DNA replication</keyword>
<dbReference type="InterPro" id="IPR004150">
    <property type="entry name" value="NAD_DNA_ligase_OB"/>
</dbReference>
<dbReference type="AlphaFoldDB" id="A0A2G0CBP5"/>
<dbReference type="NCBIfam" id="TIGR00575">
    <property type="entry name" value="dnlj"/>
    <property type="match status" value="1"/>
</dbReference>
<keyword evidence="2 11" id="KW-0436">Ligase</keyword>
<feature type="binding site" evidence="11">
    <location>
        <position position="138"/>
    </location>
    <ligand>
        <name>NAD(+)</name>
        <dbReference type="ChEBI" id="CHEBI:57540"/>
    </ligand>
</feature>
<dbReference type="InterPro" id="IPR001357">
    <property type="entry name" value="BRCT_dom"/>
</dbReference>
<feature type="binding site" evidence="11">
    <location>
        <position position="199"/>
    </location>
    <ligand>
        <name>NAD(+)</name>
        <dbReference type="ChEBI" id="CHEBI:57540"/>
    </ligand>
</feature>
<name>A0A2G0CBP5_9BACT</name>
<dbReference type="CDD" id="cd17748">
    <property type="entry name" value="BRCT_DNA_ligase_like"/>
    <property type="match status" value="1"/>
</dbReference>
<feature type="binding site" evidence="11">
    <location>
        <position position="349"/>
    </location>
    <ligand>
        <name>NAD(+)</name>
        <dbReference type="ChEBI" id="CHEBI:57540"/>
    </ligand>
</feature>
<comment type="function">
    <text evidence="1 11">DNA ligase that catalyzes the formation of phosphodiester linkages between 5'-phosphoryl and 3'-hydroxyl groups in double-stranded DNA using NAD as a coenzyme and as the energy source for the reaction. It is essential for DNA replication and repair of damaged DNA.</text>
</comment>
<feature type="active site" description="N6-AMP-lysine intermediate" evidence="11">
    <location>
        <position position="140"/>
    </location>
</feature>
<dbReference type="SUPFAM" id="SSF52113">
    <property type="entry name" value="BRCT domain"/>
    <property type="match status" value="1"/>
</dbReference>
<feature type="binding site" evidence="11">
    <location>
        <position position="325"/>
    </location>
    <ligand>
        <name>NAD(+)</name>
        <dbReference type="ChEBI" id="CHEBI:57540"/>
    </ligand>
</feature>
<dbReference type="NCBIfam" id="NF005932">
    <property type="entry name" value="PRK07956.1"/>
    <property type="match status" value="1"/>
</dbReference>
<evidence type="ECO:0000313" key="14">
    <source>
        <dbReference type="Proteomes" id="UP000226437"/>
    </source>
</evidence>
<feature type="binding site" evidence="11">
    <location>
        <begin position="55"/>
        <end position="59"/>
    </location>
    <ligand>
        <name>NAD(+)</name>
        <dbReference type="ChEBI" id="CHEBI:57540"/>
    </ligand>
</feature>
<evidence type="ECO:0000256" key="8">
    <source>
        <dbReference type="ARBA" id="ARBA00023027"/>
    </source>
</evidence>
<keyword evidence="11" id="KW-0464">Manganese</keyword>
<comment type="catalytic activity">
    <reaction evidence="10 11">
        <text>NAD(+) + (deoxyribonucleotide)n-3'-hydroxyl + 5'-phospho-(deoxyribonucleotide)m = (deoxyribonucleotide)n+m + AMP + beta-nicotinamide D-nucleotide.</text>
        <dbReference type="EC" id="6.5.1.2"/>
    </reaction>
</comment>
<evidence type="ECO:0000256" key="6">
    <source>
        <dbReference type="ARBA" id="ARBA00022833"/>
    </source>
</evidence>
<dbReference type="SUPFAM" id="SSF47781">
    <property type="entry name" value="RuvA domain 2-like"/>
    <property type="match status" value="1"/>
</dbReference>
<evidence type="ECO:0000259" key="12">
    <source>
        <dbReference type="PROSITE" id="PS50172"/>
    </source>
</evidence>
<dbReference type="PROSITE" id="PS50172">
    <property type="entry name" value="BRCT"/>
    <property type="match status" value="1"/>
</dbReference>
<dbReference type="SMART" id="SM00278">
    <property type="entry name" value="HhH1"/>
    <property type="match status" value="3"/>
</dbReference>
<dbReference type="Gene3D" id="3.30.470.30">
    <property type="entry name" value="DNA ligase/mRNA capping enzyme"/>
    <property type="match status" value="1"/>
</dbReference>
<evidence type="ECO:0000256" key="3">
    <source>
        <dbReference type="ARBA" id="ARBA00022705"/>
    </source>
</evidence>
<dbReference type="SMART" id="SM00532">
    <property type="entry name" value="LIGANc"/>
    <property type="match status" value="1"/>
</dbReference>
<keyword evidence="9 11" id="KW-0234">DNA repair</keyword>
<evidence type="ECO:0000256" key="11">
    <source>
        <dbReference type="HAMAP-Rule" id="MF_01588"/>
    </source>
</evidence>
<accession>A0A2G0CBP5</accession>
<dbReference type="InterPro" id="IPR003583">
    <property type="entry name" value="Hlx-hairpin-Hlx_DNA-bd_motif"/>
</dbReference>
<dbReference type="Gene3D" id="2.40.50.140">
    <property type="entry name" value="Nucleic acid-binding proteins"/>
    <property type="match status" value="1"/>
</dbReference>
<dbReference type="Pfam" id="PF03120">
    <property type="entry name" value="OB_DNA_ligase"/>
    <property type="match status" value="1"/>
</dbReference>
<dbReference type="SMART" id="SM00292">
    <property type="entry name" value="BRCT"/>
    <property type="match status" value="1"/>
</dbReference>
<dbReference type="PANTHER" id="PTHR23389">
    <property type="entry name" value="CHROMOSOME TRANSMISSION FIDELITY FACTOR 18"/>
    <property type="match status" value="1"/>
</dbReference>
<dbReference type="PANTHER" id="PTHR23389:SF9">
    <property type="entry name" value="DNA LIGASE"/>
    <property type="match status" value="1"/>
</dbReference>
<dbReference type="InterPro" id="IPR041663">
    <property type="entry name" value="DisA/LigA_HHH"/>
</dbReference>
<dbReference type="Proteomes" id="UP000226437">
    <property type="component" value="Unassembled WGS sequence"/>
</dbReference>
<dbReference type="CDD" id="cd00114">
    <property type="entry name" value="LIGANc"/>
    <property type="match status" value="1"/>
</dbReference>
<feature type="binding site" evidence="11">
    <location>
        <position position="443"/>
    </location>
    <ligand>
        <name>Zn(2+)</name>
        <dbReference type="ChEBI" id="CHEBI:29105"/>
    </ligand>
</feature>
<dbReference type="EMBL" id="PDLO01000009">
    <property type="protein sequence ID" value="PHK97409.1"/>
    <property type="molecule type" value="Genomic_DNA"/>
</dbReference>
<dbReference type="Gene3D" id="1.10.287.610">
    <property type="entry name" value="Helix hairpin bin"/>
    <property type="match status" value="1"/>
</dbReference>
<feature type="binding site" evidence="11">
    <location>
        <begin position="104"/>
        <end position="105"/>
    </location>
    <ligand>
        <name>NAD(+)</name>
        <dbReference type="ChEBI" id="CHEBI:57540"/>
    </ligand>
</feature>
<evidence type="ECO:0000256" key="10">
    <source>
        <dbReference type="ARBA" id="ARBA00034005"/>
    </source>
</evidence>
<evidence type="ECO:0000313" key="13">
    <source>
        <dbReference type="EMBL" id="PHK97409.1"/>
    </source>
</evidence>
<dbReference type="GO" id="GO:0003911">
    <property type="term" value="F:DNA ligase (NAD+) activity"/>
    <property type="evidence" value="ECO:0007669"/>
    <property type="project" value="UniProtKB-UniRule"/>
</dbReference>
<feature type="binding site" evidence="11">
    <location>
        <position position="470"/>
    </location>
    <ligand>
        <name>Zn(2+)</name>
        <dbReference type="ChEBI" id="CHEBI:29105"/>
    </ligand>
</feature>
<protein>
    <recommendedName>
        <fullName evidence="11">DNA ligase</fullName>
        <ecNumber evidence="11">6.5.1.2</ecNumber>
    </recommendedName>
    <alternativeName>
        <fullName evidence="11">Polydeoxyribonucleotide synthase [NAD(+)]</fullName>
    </alternativeName>
</protein>
<dbReference type="Pfam" id="PF01653">
    <property type="entry name" value="DNA_ligase_aden"/>
    <property type="match status" value="1"/>
</dbReference>
<comment type="similarity">
    <text evidence="11">Belongs to the NAD-dependent DNA ligase family. LigA subfamily.</text>
</comment>
<dbReference type="Gene3D" id="3.40.50.10190">
    <property type="entry name" value="BRCT domain"/>
    <property type="match status" value="1"/>
</dbReference>
<keyword evidence="5 11" id="KW-0227">DNA damage</keyword>
<dbReference type="Gene3D" id="1.10.150.20">
    <property type="entry name" value="5' to 3' exonuclease, C-terminal subdomain"/>
    <property type="match status" value="2"/>
</dbReference>
<comment type="caution">
    <text evidence="13">The sequence shown here is derived from an EMBL/GenBank/DDBJ whole genome shotgun (WGS) entry which is preliminary data.</text>
</comment>
<dbReference type="GO" id="GO:0006281">
    <property type="term" value="P:DNA repair"/>
    <property type="evidence" value="ECO:0007669"/>
    <property type="project" value="UniProtKB-KW"/>
</dbReference>
<reference evidence="13 14" key="1">
    <citation type="submission" date="2017-10" db="EMBL/GenBank/DDBJ databases">
        <title>The draft genome sequence of Lewinella marina KCTC 32374.</title>
        <authorList>
            <person name="Wang K."/>
        </authorList>
    </citation>
    <scope>NUCLEOTIDE SEQUENCE [LARGE SCALE GENOMIC DNA]</scope>
    <source>
        <strain evidence="13 14">MKG-38</strain>
    </source>
</reference>
<dbReference type="Pfam" id="PF00533">
    <property type="entry name" value="BRCT"/>
    <property type="match status" value="1"/>
</dbReference>
<dbReference type="Pfam" id="PF14520">
    <property type="entry name" value="HHH_5"/>
    <property type="match status" value="1"/>
</dbReference>
<dbReference type="InterPro" id="IPR036420">
    <property type="entry name" value="BRCT_dom_sf"/>
</dbReference>
<evidence type="ECO:0000256" key="4">
    <source>
        <dbReference type="ARBA" id="ARBA00022723"/>
    </source>
</evidence>
<keyword evidence="6 11" id="KW-0862">Zinc</keyword>
<dbReference type="Pfam" id="PF12826">
    <property type="entry name" value="HHH_2"/>
    <property type="match status" value="1"/>
</dbReference>
<dbReference type="InterPro" id="IPR013840">
    <property type="entry name" value="DNAligase_N"/>
</dbReference>
<dbReference type="FunFam" id="1.10.287.610:FF:000002">
    <property type="entry name" value="DNA ligase"/>
    <property type="match status" value="1"/>
</dbReference>
<evidence type="ECO:0000256" key="9">
    <source>
        <dbReference type="ARBA" id="ARBA00023204"/>
    </source>
</evidence>
<dbReference type="InterPro" id="IPR001679">
    <property type="entry name" value="DNA_ligase"/>
</dbReference>
<dbReference type="InterPro" id="IPR013839">
    <property type="entry name" value="DNAligase_adenylation"/>
</dbReference>
<comment type="caution">
    <text evidence="11">Lacks conserved residue(s) required for the propagation of feature annotation.</text>
</comment>
<dbReference type="PIRSF" id="PIRSF001604">
    <property type="entry name" value="LigA"/>
    <property type="match status" value="1"/>
</dbReference>
<keyword evidence="8 11" id="KW-0520">NAD</keyword>
<sequence length="712" mass="79368">MYGKEQQRQLYARSKEYLDGQELPLPAAEQLPELRELLRYHEWRYYVEDDPVLSDYEYDQLYKRLEALEAEHPELVTADSPTQRVGSDLTGNFASVPHLVPMLSLGNSYNADDLREFDRQVKRMLNMDEDSDLAYAVEPKYDGGTIALVYENDRLVRAATRGNGVYGEEITHNARVIRSVPLTAAFSRFGLHRVEVRGEVIIRKDRFEELNARRAAAGLPLFANPRNTATGGLRMKSPGEAAERQLEAFIYSFGYGTDAEGNDAVQALGTHTHALDILTELGFKVPAAGDERTRTSEIGAAADFCRAWEERRAAYPYEIDGMVVKVDDLALQERAGYTSHHPRWAIAYKFAARQATTTLLNVEYQVGKIGTITPVAKTEPVALAGVMISSVSLHNEDFIREKDLRLGDQVLLERAGDVIPYIVKPLEELRDGSETPIVWPVTCPINTTEEEVPLVREAGEAAWRCPVCVCGAQNLQRIIFHVSKVAMDIDGMGRRYVEQFYELGWLRTIVDVYRLPYDEIARLEGFGERSADNLRQSVEAAKQNPLWRLLHGLSIHHLGKKASQLLAQHVDHVLDLAGWSEEQFLHIKDIGPTVAKNVAAYFANPIHLEQLRELEELGVNVRPTEADRPAAQVTEGPFVGKSMLFTGSLQQLSRKEAQERAKAAGARIVSAVSGKLDVLVVGEKPGSKLKKAEALGTVRILTEAEFLALAGG</sequence>
<proteinExistence type="inferred from homology"/>
<dbReference type="SUPFAM" id="SSF50249">
    <property type="entry name" value="Nucleic acid-binding proteins"/>
    <property type="match status" value="1"/>
</dbReference>
<gene>
    <name evidence="11" type="primary">ligA</name>
    <name evidence="13" type="ORF">CGL56_16535</name>
</gene>
<dbReference type="RefSeq" id="WP_099107693.1">
    <property type="nucleotide sequence ID" value="NZ_JAATJF010000003.1"/>
</dbReference>
<dbReference type="SUPFAM" id="SSF56091">
    <property type="entry name" value="DNA ligase/mRNA capping enzyme, catalytic domain"/>
    <property type="match status" value="1"/>
</dbReference>